<feature type="transmembrane region" description="Helical" evidence="7">
    <location>
        <begin position="395"/>
        <end position="418"/>
    </location>
</feature>
<evidence type="ECO:0000256" key="6">
    <source>
        <dbReference type="ARBA" id="ARBA00023136"/>
    </source>
</evidence>
<feature type="transmembrane region" description="Helical" evidence="7">
    <location>
        <begin position="58"/>
        <end position="81"/>
    </location>
</feature>
<dbReference type="InterPro" id="IPR036259">
    <property type="entry name" value="MFS_trans_sf"/>
</dbReference>
<dbReference type="EMBL" id="FNPI01000033">
    <property type="protein sequence ID" value="SDZ68235.1"/>
    <property type="molecule type" value="Genomic_DNA"/>
</dbReference>
<evidence type="ECO:0000256" key="3">
    <source>
        <dbReference type="ARBA" id="ARBA00022475"/>
    </source>
</evidence>
<keyword evidence="2" id="KW-0813">Transport</keyword>
<dbReference type="Gene3D" id="1.20.1250.20">
    <property type="entry name" value="MFS general substrate transporter like domains"/>
    <property type="match status" value="1"/>
</dbReference>
<sequence length="428" mass="45909">MAQAVTDKKLVERKKESSVFKEWRFVLLFATTAVSSFSVSFFMISTNWYVVNYLGLEAMLGFVMFASSVPRLIFMLLGGVIADRMSKPWIMFISDFTKGILLVGVLGLFTFDVLSIWVLIGLALMFGILDAFFYPASNSLLPSTVKPEQLTRANSVISMTNHSSQIVGPLLAGVLLTTGGYGLVFGVTAAALLLAGLIDIILKRSVSKAAADKMNEEPAVAAGKRLSVVASMKEGLAYVKNKSFLLALMASTVFLNLFFTGPLMVGLPLYATTVLSGSAVTYSFLNGGISAGMLVGTLIIGVLNIQKKRGLISVIGILFLAMAFLFFSLSAAFWLSMVMIILIGMAVGIINVPLAAVIQKHTDKEYLGRVMSLVSFSSMGLVPVSYLMTSLLLGLHVSVSAIMTVSAACLMVVSLVIMMKAKALRTVD</sequence>
<feature type="transmembrane region" description="Helical" evidence="7">
    <location>
        <begin position="23"/>
        <end position="46"/>
    </location>
</feature>
<proteinExistence type="predicted"/>
<name>A0A1H3V2H7_9BACI</name>
<dbReference type="PANTHER" id="PTHR23513:SF6">
    <property type="entry name" value="MAJOR FACILITATOR SUPERFAMILY ASSOCIATED DOMAIN-CONTAINING PROTEIN"/>
    <property type="match status" value="1"/>
</dbReference>
<dbReference type="InterPro" id="IPR011701">
    <property type="entry name" value="MFS"/>
</dbReference>
<keyword evidence="4 7" id="KW-0812">Transmembrane</keyword>
<evidence type="ECO:0000256" key="2">
    <source>
        <dbReference type="ARBA" id="ARBA00022448"/>
    </source>
</evidence>
<evidence type="ECO:0000313" key="10">
    <source>
        <dbReference type="Proteomes" id="UP000198935"/>
    </source>
</evidence>
<accession>A0A1H3V2H7</accession>
<protein>
    <submittedName>
        <fullName evidence="9">Sugar phosphate permease</fullName>
    </submittedName>
</protein>
<dbReference type="OrthoDB" id="3613552at2"/>
<dbReference type="PROSITE" id="PS50850">
    <property type="entry name" value="MFS"/>
    <property type="match status" value="1"/>
</dbReference>
<gene>
    <name evidence="9" type="ORF">SAMN05421736_1335</name>
</gene>
<feature type="transmembrane region" description="Helical" evidence="7">
    <location>
        <begin position="310"/>
        <end position="327"/>
    </location>
</feature>
<dbReference type="PANTHER" id="PTHR23513">
    <property type="entry name" value="INTEGRAL MEMBRANE EFFLUX PROTEIN-RELATED"/>
    <property type="match status" value="1"/>
</dbReference>
<feature type="domain" description="Major facilitator superfamily (MFS) profile" evidence="8">
    <location>
        <begin position="24"/>
        <end position="425"/>
    </location>
</feature>
<evidence type="ECO:0000256" key="1">
    <source>
        <dbReference type="ARBA" id="ARBA00004651"/>
    </source>
</evidence>
<dbReference type="InterPro" id="IPR020846">
    <property type="entry name" value="MFS_dom"/>
</dbReference>
<feature type="transmembrane region" description="Helical" evidence="7">
    <location>
        <begin position="282"/>
        <end position="303"/>
    </location>
</feature>
<dbReference type="GO" id="GO:0022857">
    <property type="term" value="F:transmembrane transporter activity"/>
    <property type="evidence" value="ECO:0007669"/>
    <property type="project" value="InterPro"/>
</dbReference>
<evidence type="ECO:0000256" key="4">
    <source>
        <dbReference type="ARBA" id="ARBA00022692"/>
    </source>
</evidence>
<feature type="transmembrane region" description="Helical" evidence="7">
    <location>
        <begin position="101"/>
        <end position="134"/>
    </location>
</feature>
<evidence type="ECO:0000313" key="9">
    <source>
        <dbReference type="EMBL" id="SDZ68235.1"/>
    </source>
</evidence>
<organism evidence="9 10">
    <name type="scientific">Evansella caseinilytica</name>
    <dbReference type="NCBI Taxonomy" id="1503961"/>
    <lineage>
        <taxon>Bacteria</taxon>
        <taxon>Bacillati</taxon>
        <taxon>Bacillota</taxon>
        <taxon>Bacilli</taxon>
        <taxon>Bacillales</taxon>
        <taxon>Bacillaceae</taxon>
        <taxon>Evansella</taxon>
    </lineage>
</organism>
<comment type="subcellular location">
    <subcellularLocation>
        <location evidence="1">Cell membrane</location>
        <topology evidence="1">Multi-pass membrane protein</topology>
    </subcellularLocation>
</comment>
<evidence type="ECO:0000256" key="7">
    <source>
        <dbReference type="SAM" id="Phobius"/>
    </source>
</evidence>
<dbReference type="SUPFAM" id="SSF103473">
    <property type="entry name" value="MFS general substrate transporter"/>
    <property type="match status" value="1"/>
</dbReference>
<dbReference type="CDD" id="cd06173">
    <property type="entry name" value="MFS_MefA_like"/>
    <property type="match status" value="1"/>
</dbReference>
<dbReference type="AlphaFoldDB" id="A0A1H3V2H7"/>
<dbReference type="Pfam" id="PF07690">
    <property type="entry name" value="MFS_1"/>
    <property type="match status" value="1"/>
</dbReference>
<keyword evidence="6 7" id="KW-0472">Membrane</keyword>
<keyword evidence="3" id="KW-1003">Cell membrane</keyword>
<keyword evidence="10" id="KW-1185">Reference proteome</keyword>
<dbReference type="Proteomes" id="UP000198935">
    <property type="component" value="Unassembled WGS sequence"/>
</dbReference>
<evidence type="ECO:0000256" key="5">
    <source>
        <dbReference type="ARBA" id="ARBA00022989"/>
    </source>
</evidence>
<keyword evidence="5 7" id="KW-1133">Transmembrane helix</keyword>
<feature type="transmembrane region" description="Helical" evidence="7">
    <location>
        <begin position="333"/>
        <end position="358"/>
    </location>
</feature>
<evidence type="ECO:0000259" key="8">
    <source>
        <dbReference type="PROSITE" id="PS50850"/>
    </source>
</evidence>
<dbReference type="GO" id="GO:0005886">
    <property type="term" value="C:plasma membrane"/>
    <property type="evidence" value="ECO:0007669"/>
    <property type="project" value="UniProtKB-SubCell"/>
</dbReference>
<reference evidence="10" key="1">
    <citation type="submission" date="2016-10" db="EMBL/GenBank/DDBJ databases">
        <authorList>
            <person name="Varghese N."/>
            <person name="Submissions S."/>
        </authorList>
    </citation>
    <scope>NUCLEOTIDE SEQUENCE [LARGE SCALE GENOMIC DNA]</scope>
    <source>
        <strain evidence="10">SP</strain>
    </source>
</reference>
<dbReference type="STRING" id="1503961.SAMN05421736_1335"/>
<feature type="transmembrane region" description="Helical" evidence="7">
    <location>
        <begin position="244"/>
        <end position="270"/>
    </location>
</feature>
<feature type="transmembrane region" description="Helical" evidence="7">
    <location>
        <begin position="180"/>
        <end position="202"/>
    </location>
</feature>
<feature type="transmembrane region" description="Helical" evidence="7">
    <location>
        <begin position="370"/>
        <end position="389"/>
    </location>
</feature>